<dbReference type="HAMAP" id="MF_00052_B">
    <property type="entry name" value="RNase_HII_B"/>
    <property type="match status" value="1"/>
</dbReference>
<comment type="similarity">
    <text evidence="5 14 16">Belongs to the RNase HII family.</text>
</comment>
<dbReference type="InterPro" id="IPR024567">
    <property type="entry name" value="RNase_HII/HIII_dom"/>
</dbReference>
<evidence type="ECO:0000256" key="4">
    <source>
        <dbReference type="ARBA" id="ARBA00004496"/>
    </source>
</evidence>
<evidence type="ECO:0000256" key="5">
    <source>
        <dbReference type="ARBA" id="ARBA00007383"/>
    </source>
</evidence>
<dbReference type="AlphaFoldDB" id="A0A2G9YY12"/>
<keyword evidence="9 14" id="KW-0540">Nuclease</keyword>
<evidence type="ECO:0000256" key="3">
    <source>
        <dbReference type="ARBA" id="ARBA00004065"/>
    </source>
</evidence>
<keyword evidence="13 14" id="KW-0464">Manganese</keyword>
<evidence type="ECO:0000256" key="16">
    <source>
        <dbReference type="RuleBase" id="RU003515"/>
    </source>
</evidence>
<dbReference type="GO" id="GO:0006298">
    <property type="term" value="P:mismatch repair"/>
    <property type="evidence" value="ECO:0007669"/>
    <property type="project" value="TreeGrafter"/>
</dbReference>
<dbReference type="GO" id="GO:0032299">
    <property type="term" value="C:ribonuclease H2 complex"/>
    <property type="evidence" value="ECO:0007669"/>
    <property type="project" value="TreeGrafter"/>
</dbReference>
<evidence type="ECO:0000256" key="1">
    <source>
        <dbReference type="ARBA" id="ARBA00000077"/>
    </source>
</evidence>
<dbReference type="EMBL" id="PCRQ01000070">
    <property type="protein sequence ID" value="PIP24107.1"/>
    <property type="molecule type" value="Genomic_DNA"/>
</dbReference>
<comment type="catalytic activity">
    <reaction evidence="1 14 15 16">
        <text>Endonucleolytic cleavage to 5'-phosphomonoester.</text>
        <dbReference type="EC" id="3.1.26.4"/>
    </reaction>
</comment>
<dbReference type="PANTHER" id="PTHR10954:SF18">
    <property type="entry name" value="RIBONUCLEASE HII"/>
    <property type="match status" value="1"/>
</dbReference>
<evidence type="ECO:0000256" key="11">
    <source>
        <dbReference type="ARBA" id="ARBA00022759"/>
    </source>
</evidence>
<comment type="caution">
    <text evidence="18">The sequence shown here is derived from an EMBL/GenBank/DDBJ whole genome shotgun (WGS) entry which is preliminary data.</text>
</comment>
<dbReference type="GO" id="GO:0043137">
    <property type="term" value="P:DNA replication, removal of RNA primer"/>
    <property type="evidence" value="ECO:0007669"/>
    <property type="project" value="TreeGrafter"/>
</dbReference>
<dbReference type="InterPro" id="IPR036397">
    <property type="entry name" value="RNaseH_sf"/>
</dbReference>
<dbReference type="GO" id="GO:0030145">
    <property type="term" value="F:manganese ion binding"/>
    <property type="evidence" value="ECO:0007669"/>
    <property type="project" value="UniProtKB-UniRule"/>
</dbReference>
<dbReference type="InterPro" id="IPR022898">
    <property type="entry name" value="RNase_HII"/>
</dbReference>
<evidence type="ECO:0000259" key="17">
    <source>
        <dbReference type="PROSITE" id="PS51975"/>
    </source>
</evidence>
<evidence type="ECO:0000256" key="13">
    <source>
        <dbReference type="ARBA" id="ARBA00023211"/>
    </source>
</evidence>
<dbReference type="Proteomes" id="UP000229952">
    <property type="component" value="Unassembled WGS sequence"/>
</dbReference>
<dbReference type="Pfam" id="PF01351">
    <property type="entry name" value="RNase_HII"/>
    <property type="match status" value="1"/>
</dbReference>
<dbReference type="InterPro" id="IPR012337">
    <property type="entry name" value="RNaseH-like_sf"/>
</dbReference>
<feature type="binding site" evidence="14 15">
    <location>
        <position position="139"/>
    </location>
    <ligand>
        <name>a divalent metal cation</name>
        <dbReference type="ChEBI" id="CHEBI:60240"/>
    </ligand>
</feature>
<keyword evidence="12 14" id="KW-0378">Hydrolase</keyword>
<dbReference type="EC" id="3.1.26.4" evidence="6 14"/>
<keyword evidence="8 14" id="KW-0963">Cytoplasm</keyword>
<gene>
    <name evidence="14" type="primary">rnhB</name>
    <name evidence="18" type="ORF">COX35_02525</name>
</gene>
<dbReference type="SUPFAM" id="SSF53098">
    <property type="entry name" value="Ribonuclease H-like"/>
    <property type="match status" value="1"/>
</dbReference>
<evidence type="ECO:0000256" key="2">
    <source>
        <dbReference type="ARBA" id="ARBA00001946"/>
    </source>
</evidence>
<keyword evidence="11 14" id="KW-0255">Endonuclease</keyword>
<dbReference type="PANTHER" id="PTHR10954">
    <property type="entry name" value="RIBONUCLEASE H2 SUBUNIT A"/>
    <property type="match status" value="1"/>
</dbReference>
<evidence type="ECO:0000256" key="12">
    <source>
        <dbReference type="ARBA" id="ARBA00022801"/>
    </source>
</evidence>
<comment type="cofactor">
    <cofactor evidence="2">
        <name>Mg(2+)</name>
        <dbReference type="ChEBI" id="CHEBI:18420"/>
    </cofactor>
</comment>
<dbReference type="InterPro" id="IPR001352">
    <property type="entry name" value="RNase_HII/HIII"/>
</dbReference>
<dbReference type="CDD" id="cd07182">
    <property type="entry name" value="RNase_HII_bacteria_HII_like"/>
    <property type="match status" value="1"/>
</dbReference>
<name>A0A2G9YY12_9BACT</name>
<evidence type="ECO:0000256" key="15">
    <source>
        <dbReference type="PROSITE-ProRule" id="PRU01319"/>
    </source>
</evidence>
<evidence type="ECO:0000256" key="9">
    <source>
        <dbReference type="ARBA" id="ARBA00022722"/>
    </source>
</evidence>
<evidence type="ECO:0000256" key="14">
    <source>
        <dbReference type="HAMAP-Rule" id="MF_00052"/>
    </source>
</evidence>
<dbReference type="PROSITE" id="PS51975">
    <property type="entry name" value="RNASE_H_2"/>
    <property type="match status" value="1"/>
</dbReference>
<evidence type="ECO:0000256" key="10">
    <source>
        <dbReference type="ARBA" id="ARBA00022723"/>
    </source>
</evidence>
<organism evidence="18 19">
    <name type="scientific">Candidatus Nealsonbacteria bacterium CG23_combo_of_CG06-09_8_20_14_all_37_18</name>
    <dbReference type="NCBI Taxonomy" id="1974720"/>
    <lineage>
        <taxon>Bacteria</taxon>
        <taxon>Candidatus Nealsoniibacteriota</taxon>
    </lineage>
</organism>
<evidence type="ECO:0000256" key="7">
    <source>
        <dbReference type="ARBA" id="ARBA00019179"/>
    </source>
</evidence>
<feature type="domain" description="RNase H type-2" evidence="17">
    <location>
        <begin position="18"/>
        <end position="227"/>
    </location>
</feature>
<feature type="binding site" evidence="14 15">
    <location>
        <position position="24"/>
    </location>
    <ligand>
        <name>a divalent metal cation</name>
        <dbReference type="ChEBI" id="CHEBI:60240"/>
    </ligand>
</feature>
<comment type="function">
    <text evidence="3 14 16">Endonuclease that specifically degrades the RNA of RNA-DNA hybrids.</text>
</comment>
<proteinExistence type="inferred from homology"/>
<dbReference type="GO" id="GO:0005737">
    <property type="term" value="C:cytoplasm"/>
    <property type="evidence" value="ECO:0007669"/>
    <property type="project" value="UniProtKB-SubCell"/>
</dbReference>
<evidence type="ECO:0000313" key="19">
    <source>
        <dbReference type="Proteomes" id="UP000229952"/>
    </source>
</evidence>
<feature type="binding site" evidence="14 15">
    <location>
        <position position="25"/>
    </location>
    <ligand>
        <name>a divalent metal cation</name>
        <dbReference type="ChEBI" id="CHEBI:60240"/>
    </ligand>
</feature>
<evidence type="ECO:0000313" key="18">
    <source>
        <dbReference type="EMBL" id="PIP24107.1"/>
    </source>
</evidence>
<accession>A0A2G9YY12</accession>
<dbReference type="GO" id="GO:0003723">
    <property type="term" value="F:RNA binding"/>
    <property type="evidence" value="ECO:0007669"/>
    <property type="project" value="UniProtKB-UniRule"/>
</dbReference>
<comment type="subcellular location">
    <subcellularLocation>
        <location evidence="4 14">Cytoplasm</location>
    </subcellularLocation>
</comment>
<evidence type="ECO:0000256" key="6">
    <source>
        <dbReference type="ARBA" id="ARBA00012180"/>
    </source>
</evidence>
<dbReference type="Gene3D" id="3.30.420.10">
    <property type="entry name" value="Ribonuclease H-like superfamily/Ribonuclease H"/>
    <property type="match status" value="1"/>
</dbReference>
<keyword evidence="10 14" id="KW-0479">Metal-binding</keyword>
<reference evidence="18 19" key="1">
    <citation type="submission" date="2017-09" db="EMBL/GenBank/DDBJ databases">
        <title>Depth-based differentiation of microbial function through sediment-hosted aquifers and enrichment of novel symbionts in the deep terrestrial subsurface.</title>
        <authorList>
            <person name="Probst A.J."/>
            <person name="Ladd B."/>
            <person name="Jarett J.K."/>
            <person name="Geller-Mcgrath D.E."/>
            <person name="Sieber C.M."/>
            <person name="Emerson J.B."/>
            <person name="Anantharaman K."/>
            <person name="Thomas B.C."/>
            <person name="Malmstrom R."/>
            <person name="Stieglmeier M."/>
            <person name="Klingl A."/>
            <person name="Woyke T."/>
            <person name="Ryan C.M."/>
            <person name="Banfield J.F."/>
        </authorList>
    </citation>
    <scope>NUCLEOTIDE SEQUENCE [LARGE SCALE GENOMIC DNA]</scope>
    <source>
        <strain evidence="18">CG23_combo_of_CG06-09_8_20_14_all_37_18</strain>
    </source>
</reference>
<dbReference type="NCBIfam" id="NF000595">
    <property type="entry name" value="PRK00015.1-3"/>
    <property type="match status" value="1"/>
</dbReference>
<dbReference type="GO" id="GO:0004523">
    <property type="term" value="F:RNA-DNA hybrid ribonuclease activity"/>
    <property type="evidence" value="ECO:0007669"/>
    <property type="project" value="UniProtKB-UniRule"/>
</dbReference>
<evidence type="ECO:0000256" key="8">
    <source>
        <dbReference type="ARBA" id="ARBA00022490"/>
    </source>
</evidence>
<comment type="cofactor">
    <cofactor evidence="14 15">
        <name>Mn(2+)</name>
        <dbReference type="ChEBI" id="CHEBI:29035"/>
    </cofactor>
    <cofactor evidence="14 15">
        <name>Mg(2+)</name>
        <dbReference type="ChEBI" id="CHEBI:18420"/>
    </cofactor>
    <text evidence="14 15">Manganese or magnesium. Binds 1 divalent metal ion per monomer in the absence of substrate. May bind a second metal ion after substrate binding.</text>
</comment>
<protein>
    <recommendedName>
        <fullName evidence="7 14">Ribonuclease HII</fullName>
        <shortName evidence="14">RNase HII</shortName>
        <ecNumber evidence="6 14">3.1.26.4</ecNumber>
    </recommendedName>
</protein>
<sequence>MKYPNLNEEKKLWGKGFKRVVGLDEAGRGSLAGPVVAAAVLIKKFPISEFLRVETKGKKRYISSPSSFKFLNIKDSKKLSPKKREEFYKILTKHPNIEWGVGRVSEKVIDKINILEATKLAMIKAIKKLKRKPDFLILDGNFTIDLGIPQKPIIKADEKVFSCSAASIIAKVTRDRIMVRYHKKYPQYRFNMHKGYPTKYHCKMIRKYGPCKIHRKTFYPVKTCKLK</sequence>